<dbReference type="Proteomes" id="UP001500253">
    <property type="component" value="Unassembled WGS sequence"/>
</dbReference>
<organism evidence="2 3">
    <name type="scientific">Streptomyces cuspidosporus</name>
    <dbReference type="NCBI Taxonomy" id="66882"/>
    <lineage>
        <taxon>Bacteria</taxon>
        <taxon>Bacillati</taxon>
        <taxon>Actinomycetota</taxon>
        <taxon>Actinomycetes</taxon>
        <taxon>Kitasatosporales</taxon>
        <taxon>Streptomycetaceae</taxon>
        <taxon>Streptomyces</taxon>
    </lineage>
</organism>
<evidence type="ECO:0000313" key="2">
    <source>
        <dbReference type="EMBL" id="GAA2371726.1"/>
    </source>
</evidence>
<accession>A0ABN3H7T0</accession>
<keyword evidence="1" id="KW-0472">Membrane</keyword>
<keyword evidence="3" id="KW-1185">Reference proteome</keyword>
<feature type="transmembrane region" description="Helical" evidence="1">
    <location>
        <begin position="21"/>
        <end position="49"/>
    </location>
</feature>
<reference evidence="2 3" key="1">
    <citation type="journal article" date="2019" name="Int. J. Syst. Evol. Microbiol.">
        <title>The Global Catalogue of Microorganisms (GCM) 10K type strain sequencing project: providing services to taxonomists for standard genome sequencing and annotation.</title>
        <authorList>
            <consortium name="The Broad Institute Genomics Platform"/>
            <consortium name="The Broad Institute Genome Sequencing Center for Infectious Disease"/>
            <person name="Wu L."/>
            <person name="Ma J."/>
        </authorList>
    </citation>
    <scope>NUCLEOTIDE SEQUENCE [LARGE SCALE GENOMIC DNA]</scope>
    <source>
        <strain evidence="2 3">JCM 4316</strain>
    </source>
</reference>
<comment type="caution">
    <text evidence="2">The sequence shown here is derived from an EMBL/GenBank/DDBJ whole genome shotgun (WGS) entry which is preliminary data.</text>
</comment>
<sequence length="52" mass="5893">MLSTENRPPAPRRSTGRWRRYGRIAAANFVRGASYACGTAVIALMTWWVQTH</sequence>
<dbReference type="EMBL" id="BAAASD010000058">
    <property type="protein sequence ID" value="GAA2371726.1"/>
    <property type="molecule type" value="Genomic_DNA"/>
</dbReference>
<evidence type="ECO:0000313" key="3">
    <source>
        <dbReference type="Proteomes" id="UP001500253"/>
    </source>
</evidence>
<evidence type="ECO:0000256" key="1">
    <source>
        <dbReference type="SAM" id="Phobius"/>
    </source>
</evidence>
<dbReference type="RefSeq" id="WP_346178961.1">
    <property type="nucleotide sequence ID" value="NZ_BAAASD010000058.1"/>
</dbReference>
<keyword evidence="1" id="KW-0812">Transmembrane</keyword>
<name>A0ABN3H7T0_9ACTN</name>
<protein>
    <submittedName>
        <fullName evidence="2">Uncharacterized protein</fullName>
    </submittedName>
</protein>
<proteinExistence type="predicted"/>
<gene>
    <name evidence="2" type="ORF">GCM10010246_77680</name>
</gene>
<keyword evidence="1" id="KW-1133">Transmembrane helix</keyword>